<organism evidence="10 11">
    <name type="scientific">Brockia lithotrophica</name>
    <dbReference type="NCBI Taxonomy" id="933949"/>
    <lineage>
        <taxon>Bacteria</taxon>
        <taxon>Bacillati</taxon>
        <taxon>Bacillota</taxon>
        <taxon>Bacilli</taxon>
        <taxon>Bacillales</taxon>
        <taxon>Bacillales Family X. Incertae Sedis</taxon>
        <taxon>Brockia</taxon>
    </lineage>
</organism>
<gene>
    <name evidence="6" type="primary">mqnC</name>
    <name evidence="10" type="ORF">BLITH_0225</name>
</gene>
<evidence type="ECO:0000256" key="2">
    <source>
        <dbReference type="ARBA" id="ARBA00022691"/>
    </source>
</evidence>
<feature type="binding site" evidence="8">
    <location>
        <position position="85"/>
    </location>
    <ligand>
        <name>S-adenosyl-L-methionine</name>
        <dbReference type="ChEBI" id="CHEBI:59789"/>
    </ligand>
</feature>
<name>A0A2T5GAD0_9BACL</name>
<dbReference type="NCBIfam" id="TIGR00423">
    <property type="entry name" value="CofH family radical SAM protein"/>
    <property type="match status" value="1"/>
</dbReference>
<evidence type="ECO:0000256" key="8">
    <source>
        <dbReference type="PIRSR" id="PIRSR004762-2"/>
    </source>
</evidence>
<dbReference type="InterPro" id="IPR013785">
    <property type="entry name" value="Aldolase_TIM"/>
</dbReference>
<dbReference type="EC" id="1.21.98.1" evidence="6"/>
<dbReference type="PIRSF" id="PIRSF004762">
    <property type="entry name" value="CHP00423"/>
    <property type="match status" value="1"/>
</dbReference>
<feature type="binding site" evidence="6 7">
    <location>
        <position position="83"/>
    </location>
    <ligand>
        <name>[4Fe-4S] cluster</name>
        <dbReference type="ChEBI" id="CHEBI:49883"/>
        <note>4Fe-4S-S-AdoMet</note>
    </ligand>
</feature>
<dbReference type="InterPro" id="IPR006638">
    <property type="entry name" value="Elp3/MiaA/NifB-like_rSAM"/>
</dbReference>
<dbReference type="GO" id="GO:0051539">
    <property type="term" value="F:4 iron, 4 sulfur cluster binding"/>
    <property type="evidence" value="ECO:0007669"/>
    <property type="project" value="UniProtKB-KW"/>
</dbReference>
<dbReference type="SFLD" id="SFLDS00029">
    <property type="entry name" value="Radical_SAM"/>
    <property type="match status" value="1"/>
</dbReference>
<dbReference type="SFLD" id="SFLDG01389">
    <property type="entry name" value="menaquinone_synthsis_involved"/>
    <property type="match status" value="1"/>
</dbReference>
<dbReference type="UniPathway" id="UPA00079"/>
<dbReference type="PANTHER" id="PTHR43076">
    <property type="entry name" value="FO SYNTHASE (COFH)"/>
    <property type="match status" value="1"/>
</dbReference>
<keyword evidence="2 6" id="KW-0949">S-adenosyl-L-methionine</keyword>
<keyword evidence="1 6" id="KW-0004">4Fe-4S</keyword>
<dbReference type="NCBIfam" id="TIGR03699">
    <property type="entry name" value="menaquin_MqnC"/>
    <property type="match status" value="1"/>
</dbReference>
<evidence type="ECO:0000256" key="4">
    <source>
        <dbReference type="ARBA" id="ARBA00023004"/>
    </source>
</evidence>
<comment type="catalytic activity">
    <reaction evidence="6">
        <text>dehypoxanthine futalosine + S-adenosyl-L-methionine = cyclic dehypoxanthinylfutalosinate + 5'-deoxyadenosine + L-methionine + H(+)</text>
        <dbReference type="Rhea" id="RHEA:33083"/>
        <dbReference type="ChEBI" id="CHEBI:15378"/>
        <dbReference type="ChEBI" id="CHEBI:17319"/>
        <dbReference type="ChEBI" id="CHEBI:57844"/>
        <dbReference type="ChEBI" id="CHEBI:58864"/>
        <dbReference type="ChEBI" id="CHEBI:59789"/>
        <dbReference type="ChEBI" id="CHEBI:64270"/>
        <dbReference type="EC" id="1.21.98.1"/>
    </reaction>
</comment>
<dbReference type="InterPro" id="IPR007197">
    <property type="entry name" value="rSAM"/>
</dbReference>
<dbReference type="Pfam" id="PF04055">
    <property type="entry name" value="Radical_SAM"/>
    <property type="match status" value="1"/>
</dbReference>
<dbReference type="SMART" id="SM00729">
    <property type="entry name" value="Elp3"/>
    <property type="match status" value="1"/>
</dbReference>
<evidence type="ECO:0000313" key="11">
    <source>
        <dbReference type="Proteomes" id="UP000244016"/>
    </source>
</evidence>
<dbReference type="Proteomes" id="UP000244016">
    <property type="component" value="Unassembled WGS sequence"/>
</dbReference>
<evidence type="ECO:0000256" key="6">
    <source>
        <dbReference type="HAMAP-Rule" id="MF_00992"/>
    </source>
</evidence>
<dbReference type="GO" id="GO:0044689">
    <property type="term" value="F:7,8-didemethyl-8-hydroxy-5-deazariboflavin synthase activity"/>
    <property type="evidence" value="ECO:0007669"/>
    <property type="project" value="TreeGrafter"/>
</dbReference>
<dbReference type="GO" id="GO:0005506">
    <property type="term" value="F:iron ion binding"/>
    <property type="evidence" value="ECO:0007669"/>
    <property type="project" value="UniProtKB-UniRule"/>
</dbReference>
<dbReference type="PANTHER" id="PTHR43076:SF1">
    <property type="entry name" value="LIPOYL SYNTHASE 2"/>
    <property type="match status" value="1"/>
</dbReference>
<keyword evidence="6" id="KW-0474">Menaquinone biosynthesis</keyword>
<dbReference type="Gene3D" id="3.20.20.70">
    <property type="entry name" value="Aldolase class I"/>
    <property type="match status" value="1"/>
</dbReference>
<evidence type="ECO:0000259" key="9">
    <source>
        <dbReference type="PROSITE" id="PS51918"/>
    </source>
</evidence>
<keyword evidence="4 6" id="KW-0408">Iron</keyword>
<keyword evidence="5 6" id="KW-0411">Iron-sulfur</keyword>
<dbReference type="HAMAP" id="MF_00992">
    <property type="entry name" value="MqnC"/>
    <property type="match status" value="1"/>
</dbReference>
<protein>
    <recommendedName>
        <fullName evidence="6">Cyclic dehypoxanthine futalosine synthase</fullName>
        <shortName evidence="6">Cyclic DHFL synthase</shortName>
        <ecNumber evidence="6">1.21.98.1</ecNumber>
    </recommendedName>
    <alternativeName>
        <fullName evidence="6">Dehypoxanthine futalosine cyclase</fullName>
        <shortName evidence="6">DHFL cyclase</shortName>
    </alternativeName>
    <alternativeName>
        <fullName evidence="6">Menaquinone biosynthetic enzyme MqnC</fullName>
    </alternativeName>
</protein>
<dbReference type="GO" id="GO:0046992">
    <property type="term" value="F:oxidoreductase activity, acting on X-H and Y-H to form an X-Y bond"/>
    <property type="evidence" value="ECO:0007669"/>
    <property type="project" value="UniProtKB-UniRule"/>
</dbReference>
<comment type="caution">
    <text evidence="10">The sequence shown here is derived from an EMBL/GenBank/DDBJ whole genome shotgun (WGS) entry which is preliminary data.</text>
</comment>
<feature type="binding site" evidence="8">
    <location>
        <position position="155"/>
    </location>
    <ligand>
        <name>(3R)-3-methyl-D-ornithine</name>
        <dbReference type="ChEBI" id="CHEBI:64642"/>
    </ligand>
</feature>
<comment type="function">
    <text evidence="6">Radical SAM enzyme that catalyzes the cyclization of dehypoxanthine futalosine (DHFL) into cyclic dehypoxanthine futalosine (CDHFL), a step in the biosynthesis of menaquinone (MK, vitamin K2).</text>
</comment>
<feature type="binding site" evidence="8">
    <location>
        <position position="191"/>
    </location>
    <ligand>
        <name>S-adenosyl-L-methionine</name>
        <dbReference type="ChEBI" id="CHEBI:59789"/>
    </ligand>
</feature>
<dbReference type="SFLD" id="SFLDG01064">
    <property type="entry name" value="F420__menaquinone_cofactor_bio"/>
    <property type="match status" value="1"/>
</dbReference>
<dbReference type="SFLD" id="SFLDF00342">
    <property type="entry name" value="cyclic_dehypoxanthine_futalosi"/>
    <property type="match status" value="1"/>
</dbReference>
<dbReference type="InterPro" id="IPR034405">
    <property type="entry name" value="F420"/>
</dbReference>
<feature type="binding site" evidence="8">
    <location>
        <position position="311"/>
    </location>
    <ligand>
        <name>(3R)-3-methyl-D-ornithine</name>
        <dbReference type="ChEBI" id="CHEBI:64642"/>
    </ligand>
</feature>
<accession>A0A2T5GAD0</accession>
<evidence type="ECO:0000313" key="10">
    <source>
        <dbReference type="EMBL" id="PTQ53145.1"/>
    </source>
</evidence>
<sequence>MRRPRSVGLGGLHVGAIDGILEKPFRGERLELEDIVRLLESDEVEKIGRAAHRMMLRLHPEFPLTTFVVGRNINYANVCDTHCLFCAFARPKGHPEAYVLTREEILEKVRELVDVGGTEVLMQGGTHPDLGLAFYEDLLRTIKRHYPNVHLHSLSVAEVRRMAELDGLSVREVLRRLKAAGLDSLPGAGAEILDDRTRLFVSRKKGSWRLWVETMEAAHEVGLHTTATMVIGLGESLEERALHLLRLRASQDRARARGFTGYLAFILWTFQPEHTRLALLGYGSRVPPEEYLKHVAVARLALDNIPNFQASWVTMGPEVGVLSLEYGINDMGSTMMEENVVSAAGTVHAVTTNYLIDLIRSAGRLPAQRNTFYEILRVFSPGEYAERDFVYQSRKP</sequence>
<feature type="domain" description="Radical SAM core" evidence="9">
    <location>
        <begin position="65"/>
        <end position="306"/>
    </location>
</feature>
<feature type="binding site" evidence="6 7">
    <location>
        <position position="86"/>
    </location>
    <ligand>
        <name>[4Fe-4S] cluster</name>
        <dbReference type="ChEBI" id="CHEBI:49883"/>
        <note>4Fe-4S-S-AdoMet</note>
    </ligand>
</feature>
<dbReference type="CDD" id="cd01335">
    <property type="entry name" value="Radical_SAM"/>
    <property type="match status" value="1"/>
</dbReference>
<comment type="cofactor">
    <cofactor evidence="6 7">
        <name>[4Fe-4S] cluster</name>
        <dbReference type="ChEBI" id="CHEBI:49883"/>
    </cofactor>
    <text evidence="6 7">Binds 1 [4Fe-4S] cluster. The cluster is coordinated with 3 cysteines and an exchangeable S-adenosyl-L-methionine.</text>
</comment>
<dbReference type="PROSITE" id="PS51918">
    <property type="entry name" value="RADICAL_SAM"/>
    <property type="match status" value="1"/>
</dbReference>
<dbReference type="AlphaFoldDB" id="A0A2T5GAD0"/>
<evidence type="ECO:0000256" key="5">
    <source>
        <dbReference type="ARBA" id="ARBA00023014"/>
    </source>
</evidence>
<dbReference type="InterPro" id="IPR045567">
    <property type="entry name" value="CofH/MnqC-like_C"/>
</dbReference>
<feature type="binding site" evidence="6 7">
    <location>
        <position position="79"/>
    </location>
    <ligand>
        <name>[4Fe-4S] cluster</name>
        <dbReference type="ChEBI" id="CHEBI:49883"/>
        <note>4Fe-4S-S-AdoMet</note>
    </ligand>
</feature>
<feature type="binding site" evidence="8">
    <location>
        <position position="333"/>
    </location>
    <ligand>
        <name>(3R)-3-methyl-D-ornithine</name>
        <dbReference type="ChEBI" id="CHEBI:64642"/>
    </ligand>
</feature>
<evidence type="ECO:0000256" key="3">
    <source>
        <dbReference type="ARBA" id="ARBA00022723"/>
    </source>
</evidence>
<dbReference type="InterPro" id="IPR022431">
    <property type="entry name" value="Cyclic_DHFL_synthase_mqnC"/>
</dbReference>
<keyword evidence="3 6" id="KW-0479">Metal-binding</keyword>
<dbReference type="GO" id="GO:0016765">
    <property type="term" value="F:transferase activity, transferring alkyl or aryl (other than methyl) groups"/>
    <property type="evidence" value="ECO:0007669"/>
    <property type="project" value="InterPro"/>
</dbReference>
<comment type="similarity">
    <text evidence="6">Belongs to the radical SAM superfamily. MqnC family.</text>
</comment>
<reference evidence="10 11" key="1">
    <citation type="submission" date="2017-08" db="EMBL/GenBank/DDBJ databases">
        <title>Burning lignite coal seam in the remote Altai Mountains harbors a hydrogen-driven thermophilic microbial community.</title>
        <authorList>
            <person name="Kadnikov V.V."/>
            <person name="Mardanov A.V."/>
            <person name="Ivasenko D."/>
            <person name="Beletsky A.V."/>
            <person name="Karnachuk O.V."/>
            <person name="Ravin N.V."/>
        </authorList>
    </citation>
    <scope>NUCLEOTIDE SEQUENCE [LARGE SCALE GENOMIC DNA]</scope>
    <source>
        <strain evidence="10">AL31</strain>
    </source>
</reference>
<proteinExistence type="inferred from homology"/>
<dbReference type="InterPro" id="IPR058240">
    <property type="entry name" value="rSAM_sf"/>
</dbReference>
<evidence type="ECO:0000256" key="1">
    <source>
        <dbReference type="ARBA" id="ARBA00022485"/>
    </source>
</evidence>
<dbReference type="InterPro" id="IPR020050">
    <property type="entry name" value="FO_synthase_su2"/>
</dbReference>
<dbReference type="Pfam" id="PF19288">
    <property type="entry name" value="CofH_C"/>
    <property type="match status" value="1"/>
</dbReference>
<dbReference type="GO" id="GO:0009234">
    <property type="term" value="P:menaquinone biosynthetic process"/>
    <property type="evidence" value="ECO:0007669"/>
    <property type="project" value="UniProtKB-UniRule"/>
</dbReference>
<evidence type="ECO:0000256" key="7">
    <source>
        <dbReference type="PIRSR" id="PIRSR004762-1"/>
    </source>
</evidence>
<keyword evidence="6" id="KW-0560">Oxidoreductase</keyword>
<dbReference type="SUPFAM" id="SSF102114">
    <property type="entry name" value="Radical SAM enzymes"/>
    <property type="match status" value="1"/>
</dbReference>
<comment type="pathway">
    <text evidence="6">Quinol/quinone metabolism; menaquinone biosynthesis.</text>
</comment>
<dbReference type="EMBL" id="PEBW01000001">
    <property type="protein sequence ID" value="PTQ53145.1"/>
    <property type="molecule type" value="Genomic_DNA"/>
</dbReference>